<dbReference type="RefSeq" id="WP_161837612.1">
    <property type="nucleotide sequence ID" value="NZ_CP048000.1"/>
</dbReference>
<feature type="domain" description="ATPase AAA-3" evidence="1">
    <location>
        <begin position="38"/>
        <end position="168"/>
    </location>
</feature>
<proteinExistence type="predicted"/>
<evidence type="ECO:0000313" key="4">
    <source>
        <dbReference type="Proteomes" id="UP000464314"/>
    </source>
</evidence>
<keyword evidence="4" id="KW-1185">Reference proteome</keyword>
<gene>
    <name evidence="3" type="ORF">Ana3638_08355</name>
</gene>
<dbReference type="CDD" id="cd00009">
    <property type="entry name" value="AAA"/>
    <property type="match status" value="1"/>
</dbReference>
<dbReference type="Proteomes" id="UP000464314">
    <property type="component" value="Chromosome"/>
</dbReference>
<dbReference type="Pfam" id="PF07726">
    <property type="entry name" value="AAA_3"/>
    <property type="match status" value="1"/>
</dbReference>
<dbReference type="SUPFAM" id="SSF52540">
    <property type="entry name" value="P-loop containing nucleoside triphosphate hydrolases"/>
    <property type="match status" value="1"/>
</dbReference>
<dbReference type="GO" id="GO:0005524">
    <property type="term" value="F:ATP binding"/>
    <property type="evidence" value="ECO:0007669"/>
    <property type="project" value="InterPro"/>
</dbReference>
<dbReference type="PIRSF" id="PIRSF002849">
    <property type="entry name" value="AAA_ATPase_chaperone_MoxR_prd"/>
    <property type="match status" value="1"/>
</dbReference>
<dbReference type="PANTHER" id="PTHR42759">
    <property type="entry name" value="MOXR FAMILY PROTEIN"/>
    <property type="match status" value="1"/>
</dbReference>
<dbReference type="InterPro" id="IPR011703">
    <property type="entry name" value="ATPase_AAA-3"/>
</dbReference>
<organism evidence="3 4">
    <name type="scientific">Anaerocolumna sedimenticola</name>
    <dbReference type="NCBI Taxonomy" id="2696063"/>
    <lineage>
        <taxon>Bacteria</taxon>
        <taxon>Bacillati</taxon>
        <taxon>Bacillota</taxon>
        <taxon>Clostridia</taxon>
        <taxon>Lachnospirales</taxon>
        <taxon>Lachnospiraceae</taxon>
        <taxon>Anaerocolumna</taxon>
    </lineage>
</organism>
<evidence type="ECO:0000313" key="3">
    <source>
        <dbReference type="EMBL" id="QHQ60781.1"/>
    </source>
</evidence>
<dbReference type="KEGG" id="anr:Ana3638_08355"/>
<dbReference type="EMBL" id="CP048000">
    <property type="protein sequence ID" value="QHQ60781.1"/>
    <property type="molecule type" value="Genomic_DNA"/>
</dbReference>
<dbReference type="InterPro" id="IPR050764">
    <property type="entry name" value="CbbQ/NirQ/NorQ/GpvN"/>
</dbReference>
<dbReference type="Gene3D" id="3.40.50.300">
    <property type="entry name" value="P-loop containing nucleotide triphosphate hydrolases"/>
    <property type="match status" value="1"/>
</dbReference>
<dbReference type="PANTHER" id="PTHR42759:SF5">
    <property type="entry name" value="METHANOL DEHYDROGENASE REGULATOR"/>
    <property type="match status" value="1"/>
</dbReference>
<dbReference type="InterPro" id="IPR027417">
    <property type="entry name" value="P-loop_NTPase"/>
</dbReference>
<evidence type="ECO:0000259" key="2">
    <source>
        <dbReference type="Pfam" id="PF17863"/>
    </source>
</evidence>
<dbReference type="Pfam" id="PF17863">
    <property type="entry name" value="AAA_lid_2"/>
    <property type="match status" value="1"/>
</dbReference>
<dbReference type="InterPro" id="IPR041628">
    <property type="entry name" value="ChlI/MoxR_AAA_lid"/>
</dbReference>
<protein>
    <submittedName>
        <fullName evidence="3">AAA domain-containing protein</fullName>
    </submittedName>
</protein>
<accession>A0A6P1TL89</accession>
<dbReference type="GO" id="GO:0016887">
    <property type="term" value="F:ATP hydrolysis activity"/>
    <property type="evidence" value="ECO:0007669"/>
    <property type="project" value="InterPro"/>
</dbReference>
<name>A0A6P1TL89_9FIRM</name>
<feature type="domain" description="ChlI/MoxR AAA lid" evidence="2">
    <location>
        <begin position="232"/>
        <end position="300"/>
    </location>
</feature>
<sequence length="313" mass="34826">MDIYSENTQQIINEVGKVIIGKNHIISKVLTAILAKGHILIEDIPGVGKTTLALAFSRAMDLEHNRLQFTPDVLPTDVVGYHLLSKENGDDQFKPGPVMCNLFLADEINRTSPKSQSALLEVMEEGTVTVDGITKEIPKPFTVIATQNPIGSIGTQMLPESQLDRFMIKLTMGYPDIRSEVNMLKGRQSVNPLSNVNKVINKKEILAMQAKVEKIFIHDSIYDYIVNLILLTRKNPYIELGLSPRGTIALTNMAKANAFIHNRDYLIPDDVRAVFGDVTAHRILLKPKARLNDVTMDHLIDAILQQVQAPRVG</sequence>
<evidence type="ECO:0000259" key="1">
    <source>
        <dbReference type="Pfam" id="PF07726"/>
    </source>
</evidence>
<reference evidence="3 4" key="1">
    <citation type="submission" date="2020-01" db="EMBL/GenBank/DDBJ databases">
        <title>Genome analysis of Anaerocolumna sp. CBA3638.</title>
        <authorList>
            <person name="Kim J."/>
            <person name="Roh S.W."/>
        </authorList>
    </citation>
    <scope>NUCLEOTIDE SEQUENCE [LARGE SCALE GENOMIC DNA]</scope>
    <source>
        <strain evidence="3 4">CBA3638</strain>
    </source>
</reference>
<dbReference type="Gene3D" id="1.10.8.80">
    <property type="entry name" value="Magnesium chelatase subunit I, C-Terminal domain"/>
    <property type="match status" value="1"/>
</dbReference>
<dbReference type="AlphaFoldDB" id="A0A6P1TL89"/>